<reference evidence="2" key="1">
    <citation type="journal article" date="2022" name="bioRxiv">
        <title>Sequencing and chromosome-scale assembly of the giantPleurodeles waltlgenome.</title>
        <authorList>
            <person name="Brown T."/>
            <person name="Elewa A."/>
            <person name="Iarovenko S."/>
            <person name="Subramanian E."/>
            <person name="Araus A.J."/>
            <person name="Petzold A."/>
            <person name="Susuki M."/>
            <person name="Suzuki K.-i.T."/>
            <person name="Hayashi T."/>
            <person name="Toyoda A."/>
            <person name="Oliveira C."/>
            <person name="Osipova E."/>
            <person name="Leigh N.D."/>
            <person name="Simon A."/>
            <person name="Yun M.H."/>
        </authorList>
    </citation>
    <scope>NUCLEOTIDE SEQUENCE</scope>
    <source>
        <strain evidence="2">20211129_DDA</strain>
        <tissue evidence="2">Liver</tissue>
    </source>
</reference>
<feature type="region of interest" description="Disordered" evidence="1">
    <location>
        <begin position="65"/>
        <end position="165"/>
    </location>
</feature>
<comment type="caution">
    <text evidence="2">The sequence shown here is derived from an EMBL/GenBank/DDBJ whole genome shotgun (WGS) entry which is preliminary data.</text>
</comment>
<feature type="compositionally biased region" description="Basic and acidic residues" evidence="1">
    <location>
        <begin position="192"/>
        <end position="201"/>
    </location>
</feature>
<gene>
    <name evidence="2" type="ORF">NDU88_002158</name>
</gene>
<dbReference type="AlphaFoldDB" id="A0AAV7U8L8"/>
<feature type="compositionally biased region" description="Basic and acidic residues" evidence="1">
    <location>
        <begin position="144"/>
        <end position="157"/>
    </location>
</feature>
<dbReference type="EMBL" id="JANPWB010000005">
    <property type="protein sequence ID" value="KAJ1185365.1"/>
    <property type="molecule type" value="Genomic_DNA"/>
</dbReference>
<proteinExistence type="predicted"/>
<feature type="region of interest" description="Disordered" evidence="1">
    <location>
        <begin position="177"/>
        <end position="201"/>
    </location>
</feature>
<accession>A0AAV7U8L8</accession>
<evidence type="ECO:0000313" key="2">
    <source>
        <dbReference type="EMBL" id="KAJ1185365.1"/>
    </source>
</evidence>
<organism evidence="2 3">
    <name type="scientific">Pleurodeles waltl</name>
    <name type="common">Iberian ribbed newt</name>
    <dbReference type="NCBI Taxonomy" id="8319"/>
    <lineage>
        <taxon>Eukaryota</taxon>
        <taxon>Metazoa</taxon>
        <taxon>Chordata</taxon>
        <taxon>Craniata</taxon>
        <taxon>Vertebrata</taxon>
        <taxon>Euteleostomi</taxon>
        <taxon>Amphibia</taxon>
        <taxon>Batrachia</taxon>
        <taxon>Caudata</taxon>
        <taxon>Salamandroidea</taxon>
        <taxon>Salamandridae</taxon>
        <taxon>Pleurodelinae</taxon>
        <taxon>Pleurodeles</taxon>
    </lineage>
</organism>
<evidence type="ECO:0000313" key="3">
    <source>
        <dbReference type="Proteomes" id="UP001066276"/>
    </source>
</evidence>
<protein>
    <submittedName>
        <fullName evidence="2">Uncharacterized protein</fullName>
    </submittedName>
</protein>
<evidence type="ECO:0000256" key="1">
    <source>
        <dbReference type="SAM" id="MobiDB-lite"/>
    </source>
</evidence>
<name>A0AAV7U8L8_PLEWA</name>
<dbReference type="Proteomes" id="UP001066276">
    <property type="component" value="Chromosome 3_1"/>
</dbReference>
<sequence>MSQYWTLHYLLSLQKECNGSPVTEPQSAKQVAVATLNSSIGECPGGTLKGIDLAWRDNFCVKKERLRDGKKKRQADGHEGQQGEEQVDAISRVEDSRKLEEEKGRENLAGEELGPTENPNGDTEAGRSDEEEESRGPRGSYRVGGEEEPSRKEDTTKGPRHVPGGAWLYKVYSEGRDLGPADLHSIPSQSDQPKRKKEEKNTSYLYNMVFTYLLQNN</sequence>
<feature type="compositionally biased region" description="Basic and acidic residues" evidence="1">
    <location>
        <begin position="91"/>
        <end position="108"/>
    </location>
</feature>
<keyword evidence="3" id="KW-1185">Reference proteome</keyword>